<dbReference type="EMBL" id="JXCE01000167">
    <property type="protein sequence ID" value="KPA39845.1"/>
    <property type="molecule type" value="Genomic_DNA"/>
</dbReference>
<name>A0A0N0DDL5_FUSLA</name>
<keyword evidence="2" id="KW-1185">Reference proteome</keyword>
<protein>
    <submittedName>
        <fullName evidence="1">Uncharacterized protein</fullName>
    </submittedName>
</protein>
<comment type="caution">
    <text evidence="1">The sequence shown here is derived from an EMBL/GenBank/DDBJ whole genome shotgun (WGS) entry which is preliminary data.</text>
</comment>
<gene>
    <name evidence="1" type="ORF">FLAG1_07305</name>
</gene>
<proteinExistence type="predicted"/>
<dbReference type="AlphaFoldDB" id="A0A0N0DDL5"/>
<organism evidence="1 2">
    <name type="scientific">Fusarium langsethiae</name>
    <dbReference type="NCBI Taxonomy" id="179993"/>
    <lineage>
        <taxon>Eukaryota</taxon>
        <taxon>Fungi</taxon>
        <taxon>Dikarya</taxon>
        <taxon>Ascomycota</taxon>
        <taxon>Pezizomycotina</taxon>
        <taxon>Sordariomycetes</taxon>
        <taxon>Hypocreomycetidae</taxon>
        <taxon>Hypocreales</taxon>
        <taxon>Nectriaceae</taxon>
        <taxon>Fusarium</taxon>
    </lineage>
</organism>
<evidence type="ECO:0000313" key="2">
    <source>
        <dbReference type="Proteomes" id="UP000037904"/>
    </source>
</evidence>
<dbReference type="Proteomes" id="UP000037904">
    <property type="component" value="Unassembled WGS sequence"/>
</dbReference>
<evidence type="ECO:0000313" key="1">
    <source>
        <dbReference type="EMBL" id="KPA39845.1"/>
    </source>
</evidence>
<accession>A0A0N0DDL5</accession>
<sequence length="115" mass="12667">MVWGQLSARSGPRPHSPCLLIWVARQSICFTQLVPVAIQHFISAGYPLLPSEHFPARLVPLEIPFLSVFIIRPALRQRIIDAKLVPTSTPPPTFSTTIHFPAVTATACVQQPYAA</sequence>
<reference evidence="1 2" key="1">
    <citation type="submission" date="2015-04" db="EMBL/GenBank/DDBJ databases">
        <title>The draft genome sequence of Fusarium langsethiae, a T-2/HT-2 mycotoxin producer.</title>
        <authorList>
            <person name="Lysoe E."/>
            <person name="Divon H.H."/>
            <person name="Terzi V."/>
            <person name="Orru L."/>
            <person name="Lamontanara A."/>
            <person name="Kolseth A.-K."/>
            <person name="Frandsen R.J."/>
            <person name="Nielsen K."/>
            <person name="Thrane U."/>
        </authorList>
    </citation>
    <scope>NUCLEOTIDE SEQUENCE [LARGE SCALE GENOMIC DNA]</scope>
    <source>
        <strain evidence="1 2">Fl201059</strain>
    </source>
</reference>